<accession>A0A392NP58</accession>
<evidence type="ECO:0000313" key="2">
    <source>
        <dbReference type="EMBL" id="MCI01603.1"/>
    </source>
</evidence>
<sequence length="247" mass="28645">MSDKSHNYIHAYYIQYFEDLSQVHQWNWGAAALVHLQHYMDEASENGCCQMAGYMSFLQGWVISHLPRISVWSVDANYTETLPRCARYVPGQGQRDGAGYREHLDNMQLSDFDFTPYDAHRGQRPLIDACWFSGWLRSGSVKGRHLPERVLRQFGYVQGIPRDPAASAPSGLTMDQIDDAFLEEMEDRLIDEDMRGAAVVNRWDYEPGYISWYYRVSHPLMLKIPPHTDLPRPPMLEVLIEEQTRND</sequence>
<dbReference type="PANTHER" id="PTHR46033:SF1">
    <property type="entry name" value="PROTEIN MAIN-LIKE 2"/>
    <property type="match status" value="1"/>
</dbReference>
<name>A0A392NP58_9FABA</name>
<protein>
    <submittedName>
        <fullName evidence="2">Serine/threonine-protein phosphatase 7 long form-like protein</fullName>
    </submittedName>
</protein>
<dbReference type="GO" id="GO:0010073">
    <property type="term" value="P:meristem maintenance"/>
    <property type="evidence" value="ECO:0007669"/>
    <property type="project" value="InterPro"/>
</dbReference>
<dbReference type="PANTHER" id="PTHR46033">
    <property type="entry name" value="PROTEIN MAIN-LIKE 2"/>
    <property type="match status" value="1"/>
</dbReference>
<organism evidence="2 3">
    <name type="scientific">Trifolium medium</name>
    <dbReference type="NCBI Taxonomy" id="97028"/>
    <lineage>
        <taxon>Eukaryota</taxon>
        <taxon>Viridiplantae</taxon>
        <taxon>Streptophyta</taxon>
        <taxon>Embryophyta</taxon>
        <taxon>Tracheophyta</taxon>
        <taxon>Spermatophyta</taxon>
        <taxon>Magnoliopsida</taxon>
        <taxon>eudicotyledons</taxon>
        <taxon>Gunneridae</taxon>
        <taxon>Pentapetalae</taxon>
        <taxon>rosids</taxon>
        <taxon>fabids</taxon>
        <taxon>Fabales</taxon>
        <taxon>Fabaceae</taxon>
        <taxon>Papilionoideae</taxon>
        <taxon>50 kb inversion clade</taxon>
        <taxon>NPAAA clade</taxon>
        <taxon>Hologalegina</taxon>
        <taxon>IRL clade</taxon>
        <taxon>Trifolieae</taxon>
        <taxon>Trifolium</taxon>
    </lineage>
</organism>
<reference evidence="2 3" key="1">
    <citation type="journal article" date="2018" name="Front. Plant Sci.">
        <title>Red Clover (Trifolium pratense) and Zigzag Clover (T. medium) - A Picture of Genomic Similarities and Differences.</title>
        <authorList>
            <person name="Dluhosova J."/>
            <person name="Istvanek J."/>
            <person name="Nedelnik J."/>
            <person name="Repkova J."/>
        </authorList>
    </citation>
    <scope>NUCLEOTIDE SEQUENCE [LARGE SCALE GENOMIC DNA]</scope>
    <source>
        <strain evidence="3">cv. 10/8</strain>
        <tissue evidence="2">Leaf</tissue>
    </source>
</reference>
<dbReference type="InterPro" id="IPR019557">
    <property type="entry name" value="AminoTfrase-like_pln_mobile"/>
</dbReference>
<dbReference type="Proteomes" id="UP000265520">
    <property type="component" value="Unassembled WGS sequence"/>
</dbReference>
<dbReference type="InterPro" id="IPR044824">
    <property type="entry name" value="MAIN-like"/>
</dbReference>
<dbReference type="EMBL" id="LXQA010046575">
    <property type="protein sequence ID" value="MCI01603.1"/>
    <property type="molecule type" value="Genomic_DNA"/>
</dbReference>
<feature type="domain" description="Aminotransferase-like plant mobile" evidence="1">
    <location>
        <begin position="2"/>
        <end position="213"/>
    </location>
</feature>
<feature type="non-terminal residue" evidence="2">
    <location>
        <position position="247"/>
    </location>
</feature>
<keyword evidence="3" id="KW-1185">Reference proteome</keyword>
<comment type="caution">
    <text evidence="2">The sequence shown here is derived from an EMBL/GenBank/DDBJ whole genome shotgun (WGS) entry which is preliminary data.</text>
</comment>
<dbReference type="AlphaFoldDB" id="A0A392NP58"/>
<proteinExistence type="predicted"/>
<evidence type="ECO:0000313" key="3">
    <source>
        <dbReference type="Proteomes" id="UP000265520"/>
    </source>
</evidence>
<dbReference type="Pfam" id="PF10536">
    <property type="entry name" value="PMD"/>
    <property type="match status" value="1"/>
</dbReference>
<evidence type="ECO:0000259" key="1">
    <source>
        <dbReference type="Pfam" id="PF10536"/>
    </source>
</evidence>